<dbReference type="OrthoDB" id="10381519at2759"/>
<dbReference type="InterPro" id="IPR001878">
    <property type="entry name" value="Znf_CCHC"/>
</dbReference>
<keyword evidence="5" id="KW-1185">Reference proteome</keyword>
<dbReference type="Pfam" id="PF00098">
    <property type="entry name" value="zf-CCHC"/>
    <property type="match status" value="1"/>
</dbReference>
<accession>A0A8X7CRN5</accession>
<dbReference type="PROSITE" id="PS50158">
    <property type="entry name" value="ZF_CCHC"/>
    <property type="match status" value="1"/>
</dbReference>
<evidence type="ECO:0000256" key="2">
    <source>
        <dbReference type="SAM" id="MobiDB-lite"/>
    </source>
</evidence>
<dbReference type="EMBL" id="BMAV01022915">
    <property type="protein sequence ID" value="GFY78291.1"/>
    <property type="molecule type" value="Genomic_DNA"/>
</dbReference>
<name>A0A8X7CRN5_9ARAC</name>
<reference evidence="4" key="1">
    <citation type="submission" date="2020-08" db="EMBL/GenBank/DDBJ databases">
        <title>Multicomponent nature underlies the extraordinary mechanical properties of spider dragline silk.</title>
        <authorList>
            <person name="Kono N."/>
            <person name="Nakamura H."/>
            <person name="Mori M."/>
            <person name="Yoshida Y."/>
            <person name="Ohtoshi R."/>
            <person name="Malay A.D."/>
            <person name="Moran D.A.P."/>
            <person name="Tomita M."/>
            <person name="Numata K."/>
            <person name="Arakawa K."/>
        </authorList>
    </citation>
    <scope>NUCLEOTIDE SEQUENCE</scope>
</reference>
<dbReference type="AlphaFoldDB" id="A0A8X7CRN5"/>
<feature type="region of interest" description="Disordered" evidence="2">
    <location>
        <begin position="27"/>
        <end position="94"/>
    </location>
</feature>
<dbReference type="Proteomes" id="UP000886998">
    <property type="component" value="Unassembled WGS sequence"/>
</dbReference>
<keyword evidence="1" id="KW-0863">Zinc-finger</keyword>
<comment type="caution">
    <text evidence="4">The sequence shown here is derived from an EMBL/GenBank/DDBJ whole genome shotgun (WGS) entry which is preliminary data.</text>
</comment>
<evidence type="ECO:0000256" key="1">
    <source>
        <dbReference type="PROSITE-ProRule" id="PRU00047"/>
    </source>
</evidence>
<gene>
    <name evidence="4" type="ORF">TNIN_328771</name>
</gene>
<sequence length="94" mass="11420">MDMNKEIAAQSTRMETKTCYQCKSPDHLKNNCPELTSRRTTMNNSYRSQRRHFTPRNVKGSYQHEKRYQSPTRQRQSWNNQTSNQRNNYHHRDV</sequence>
<protein>
    <recommendedName>
        <fullName evidence="3">CCHC-type domain-containing protein</fullName>
    </recommendedName>
</protein>
<dbReference type="GO" id="GO:0003676">
    <property type="term" value="F:nucleic acid binding"/>
    <property type="evidence" value="ECO:0007669"/>
    <property type="project" value="InterPro"/>
</dbReference>
<dbReference type="Gene3D" id="4.10.60.10">
    <property type="entry name" value="Zinc finger, CCHC-type"/>
    <property type="match status" value="1"/>
</dbReference>
<evidence type="ECO:0000313" key="5">
    <source>
        <dbReference type="Proteomes" id="UP000886998"/>
    </source>
</evidence>
<proteinExistence type="predicted"/>
<evidence type="ECO:0000259" key="3">
    <source>
        <dbReference type="PROSITE" id="PS50158"/>
    </source>
</evidence>
<dbReference type="InterPro" id="IPR036875">
    <property type="entry name" value="Znf_CCHC_sf"/>
</dbReference>
<keyword evidence="1" id="KW-0862">Zinc</keyword>
<feature type="compositionally biased region" description="Polar residues" evidence="2">
    <location>
        <begin position="38"/>
        <end position="47"/>
    </location>
</feature>
<organism evidence="4 5">
    <name type="scientific">Trichonephila inaurata madagascariensis</name>
    <dbReference type="NCBI Taxonomy" id="2747483"/>
    <lineage>
        <taxon>Eukaryota</taxon>
        <taxon>Metazoa</taxon>
        <taxon>Ecdysozoa</taxon>
        <taxon>Arthropoda</taxon>
        <taxon>Chelicerata</taxon>
        <taxon>Arachnida</taxon>
        <taxon>Araneae</taxon>
        <taxon>Araneomorphae</taxon>
        <taxon>Entelegynae</taxon>
        <taxon>Araneoidea</taxon>
        <taxon>Nephilidae</taxon>
        <taxon>Trichonephila</taxon>
        <taxon>Trichonephila inaurata</taxon>
    </lineage>
</organism>
<dbReference type="SMART" id="SM00343">
    <property type="entry name" value="ZnF_C2HC"/>
    <property type="match status" value="1"/>
</dbReference>
<dbReference type="GO" id="GO:0008270">
    <property type="term" value="F:zinc ion binding"/>
    <property type="evidence" value="ECO:0007669"/>
    <property type="project" value="UniProtKB-KW"/>
</dbReference>
<evidence type="ECO:0000313" key="4">
    <source>
        <dbReference type="EMBL" id="GFY78291.1"/>
    </source>
</evidence>
<feature type="domain" description="CCHC-type" evidence="3">
    <location>
        <begin position="19"/>
        <end position="34"/>
    </location>
</feature>
<dbReference type="SUPFAM" id="SSF57756">
    <property type="entry name" value="Retrovirus zinc finger-like domains"/>
    <property type="match status" value="1"/>
</dbReference>
<feature type="compositionally biased region" description="Polar residues" evidence="2">
    <location>
        <begin position="69"/>
        <end position="87"/>
    </location>
</feature>
<keyword evidence="1" id="KW-0479">Metal-binding</keyword>